<keyword evidence="3" id="KW-1185">Reference proteome</keyword>
<dbReference type="RefSeq" id="WP_226539397.1">
    <property type="nucleotide sequence ID" value="NZ_CP129013.1"/>
</dbReference>
<protein>
    <submittedName>
        <fullName evidence="2">Lasso peptide biosynthesis B2 protein</fullName>
    </submittedName>
</protein>
<dbReference type="Pfam" id="PF13471">
    <property type="entry name" value="Transglut_core3"/>
    <property type="match status" value="1"/>
</dbReference>
<proteinExistence type="predicted"/>
<name>A0ABY9JTQ4_9BACI</name>
<dbReference type="InterPro" id="IPR053521">
    <property type="entry name" value="McjB-like"/>
</dbReference>
<dbReference type="EMBL" id="CP129013">
    <property type="protein sequence ID" value="WLR42776.1"/>
    <property type="molecule type" value="Genomic_DNA"/>
</dbReference>
<evidence type="ECO:0000313" key="3">
    <source>
        <dbReference type="Proteomes" id="UP001197974"/>
    </source>
</evidence>
<accession>A0ABY9JTQ4</accession>
<dbReference type="InterPro" id="IPR032708">
    <property type="entry name" value="McjB_C"/>
</dbReference>
<sequence length="162" mass="19054">MKRCFRLLSLFIFSKKEAKYLWFETICCLAYARVLKNIPFSRVVCKYEMKNQESSHNQDYDYRIVRQVSQSIHTISKYCFWETECLVKALAAMNMLKRRKIESTLYLGTGKEMSGKLIAHAWLRSGQYYVTGIEEKENFTVVKTLSYIVDAEKSRGDHKCSI</sequence>
<organism evidence="2 3">
    <name type="scientific">Bacillus carboniphilus</name>
    <dbReference type="NCBI Taxonomy" id="86663"/>
    <lineage>
        <taxon>Bacteria</taxon>
        <taxon>Bacillati</taxon>
        <taxon>Bacillota</taxon>
        <taxon>Bacilli</taxon>
        <taxon>Bacillales</taxon>
        <taxon>Bacillaceae</taxon>
        <taxon>Bacillus</taxon>
    </lineage>
</organism>
<reference evidence="2 3" key="1">
    <citation type="submission" date="2023-06" db="EMBL/GenBank/DDBJ databases">
        <title>Five Gram-positive bacteria isolated from mangrove sediments in Shenzhen, Guangdong, China.</title>
        <authorList>
            <person name="Yu S."/>
            <person name="Zheng W."/>
            <person name="Huang Y."/>
        </authorList>
    </citation>
    <scope>NUCLEOTIDE SEQUENCE [LARGE SCALE GENOMIC DNA]</scope>
    <source>
        <strain evidence="2 3">SaN35-3</strain>
    </source>
</reference>
<gene>
    <name evidence="2" type="ORF">LC087_00565</name>
</gene>
<dbReference type="NCBIfam" id="NF033537">
    <property type="entry name" value="lasso_biosyn_B2"/>
    <property type="match status" value="1"/>
</dbReference>
<evidence type="ECO:0000259" key="1">
    <source>
        <dbReference type="Pfam" id="PF13471"/>
    </source>
</evidence>
<feature type="domain" description="Microcin J25-processing protein McjB C-terminal" evidence="1">
    <location>
        <begin position="49"/>
        <end position="142"/>
    </location>
</feature>
<evidence type="ECO:0000313" key="2">
    <source>
        <dbReference type="EMBL" id="WLR42776.1"/>
    </source>
</evidence>
<dbReference type="Proteomes" id="UP001197974">
    <property type="component" value="Chromosome"/>
</dbReference>